<keyword evidence="4 5" id="KW-0472">Membrane</keyword>
<dbReference type="EMBL" id="VSSQ01000486">
    <property type="protein sequence ID" value="MPL95902.1"/>
    <property type="molecule type" value="Genomic_DNA"/>
</dbReference>
<dbReference type="Pfam" id="PF00902">
    <property type="entry name" value="TatC"/>
    <property type="match status" value="1"/>
</dbReference>
<dbReference type="PRINTS" id="PR01840">
    <property type="entry name" value="TATCFAMILY"/>
</dbReference>
<evidence type="ECO:0000256" key="5">
    <source>
        <dbReference type="SAM" id="Phobius"/>
    </source>
</evidence>
<dbReference type="HAMAP" id="MF_00902">
    <property type="entry name" value="TatC"/>
    <property type="match status" value="1"/>
</dbReference>
<proteinExistence type="inferred from homology"/>
<reference evidence="6" key="1">
    <citation type="submission" date="2019-08" db="EMBL/GenBank/DDBJ databases">
        <authorList>
            <person name="Kucharzyk K."/>
            <person name="Murdoch R.W."/>
            <person name="Higgins S."/>
            <person name="Loffler F."/>
        </authorList>
    </citation>
    <scope>NUCLEOTIDE SEQUENCE</scope>
</reference>
<comment type="caution">
    <text evidence="6">The sequence shown here is derived from an EMBL/GenBank/DDBJ whole genome shotgun (WGS) entry which is preliminary data.</text>
</comment>
<evidence type="ECO:0000313" key="6">
    <source>
        <dbReference type="EMBL" id="MPL95902.1"/>
    </source>
</evidence>
<accession>A0A644VZL2</accession>
<keyword evidence="3 5" id="KW-1133">Transmembrane helix</keyword>
<gene>
    <name evidence="6" type="primary">tatC_9</name>
    <name evidence="6" type="ORF">SDC9_42075</name>
</gene>
<feature type="transmembrane region" description="Helical" evidence="5">
    <location>
        <begin position="91"/>
        <end position="115"/>
    </location>
</feature>
<dbReference type="GO" id="GO:0009977">
    <property type="term" value="F:proton motive force dependent protein transmembrane transporter activity"/>
    <property type="evidence" value="ECO:0007669"/>
    <property type="project" value="TreeGrafter"/>
</dbReference>
<protein>
    <submittedName>
        <fullName evidence="6">Sec-independent protein translocase protein TatC</fullName>
    </submittedName>
</protein>
<sequence length="272" mass="30767">MSEELDGEKGLSFWEHLEVLRWTIFRILIAVILVVAFIFSAKEFVFTKIVFAPLSSDFWFYQALCSLGNAINLPGFCPESFNIELININLAGQFLAHIGASFSIALILIIPYILFEIWRFVQPALYPNEKSHVGFVFLSSSVLFYLGVAASYFVIFPLTVRFLGTYEVSSLVPNQIAVQSYLGTLYILTFSMGVMFEMPVLAYLLSKLGLVHKDMLKKVRSYAFVILLILSALVTPTTDPFTMMVVALPLYLLYELSILVCKKKTVDLEEDE</sequence>
<dbReference type="GO" id="GO:0033281">
    <property type="term" value="C:TAT protein transport complex"/>
    <property type="evidence" value="ECO:0007669"/>
    <property type="project" value="TreeGrafter"/>
</dbReference>
<comment type="subcellular location">
    <subcellularLocation>
        <location evidence="1">Membrane</location>
        <topology evidence="1">Multi-pass membrane protein</topology>
    </subcellularLocation>
</comment>
<evidence type="ECO:0000256" key="1">
    <source>
        <dbReference type="ARBA" id="ARBA00004141"/>
    </source>
</evidence>
<feature type="transmembrane region" description="Helical" evidence="5">
    <location>
        <begin position="180"/>
        <end position="206"/>
    </location>
</feature>
<feature type="transmembrane region" description="Helical" evidence="5">
    <location>
        <begin position="241"/>
        <end position="261"/>
    </location>
</feature>
<dbReference type="GO" id="GO:0043953">
    <property type="term" value="P:protein transport by the Tat complex"/>
    <property type="evidence" value="ECO:0007669"/>
    <property type="project" value="TreeGrafter"/>
</dbReference>
<dbReference type="PANTHER" id="PTHR30371:SF0">
    <property type="entry name" value="SEC-INDEPENDENT PROTEIN TRANSLOCASE PROTEIN TATC, CHLOROPLASTIC-RELATED"/>
    <property type="match status" value="1"/>
</dbReference>
<dbReference type="AlphaFoldDB" id="A0A644VZL2"/>
<name>A0A644VZL2_9ZZZZ</name>
<keyword evidence="2 5" id="KW-0812">Transmembrane</keyword>
<feature type="transmembrane region" description="Helical" evidence="5">
    <location>
        <begin position="135"/>
        <end position="160"/>
    </location>
</feature>
<dbReference type="NCBIfam" id="TIGR00945">
    <property type="entry name" value="tatC"/>
    <property type="match status" value="1"/>
</dbReference>
<evidence type="ECO:0000256" key="4">
    <source>
        <dbReference type="ARBA" id="ARBA00023136"/>
    </source>
</evidence>
<evidence type="ECO:0000256" key="3">
    <source>
        <dbReference type="ARBA" id="ARBA00022989"/>
    </source>
</evidence>
<feature type="transmembrane region" description="Helical" evidence="5">
    <location>
        <begin position="218"/>
        <end position="235"/>
    </location>
</feature>
<dbReference type="InterPro" id="IPR002033">
    <property type="entry name" value="TatC"/>
</dbReference>
<dbReference type="PANTHER" id="PTHR30371">
    <property type="entry name" value="SEC-INDEPENDENT PROTEIN TRANSLOCASE PROTEIN TATC"/>
    <property type="match status" value="1"/>
</dbReference>
<organism evidence="6">
    <name type="scientific">bioreactor metagenome</name>
    <dbReference type="NCBI Taxonomy" id="1076179"/>
    <lineage>
        <taxon>unclassified sequences</taxon>
        <taxon>metagenomes</taxon>
        <taxon>ecological metagenomes</taxon>
    </lineage>
</organism>
<dbReference type="GO" id="GO:0065002">
    <property type="term" value="P:intracellular protein transmembrane transport"/>
    <property type="evidence" value="ECO:0007669"/>
    <property type="project" value="TreeGrafter"/>
</dbReference>
<evidence type="ECO:0000256" key="2">
    <source>
        <dbReference type="ARBA" id="ARBA00022692"/>
    </source>
</evidence>
<feature type="transmembrane region" description="Helical" evidence="5">
    <location>
        <begin position="20"/>
        <end position="39"/>
    </location>
</feature>